<gene>
    <name evidence="2" type="ORF">KTS37_18125</name>
</gene>
<dbReference type="AlphaFoldDB" id="A0AA41G4Z3"/>
<organism evidence="2 3">
    <name type="scientific">Haloarcula salina</name>
    <dbReference type="NCBI Taxonomy" id="1429914"/>
    <lineage>
        <taxon>Archaea</taxon>
        <taxon>Methanobacteriati</taxon>
        <taxon>Methanobacteriota</taxon>
        <taxon>Stenosarchaea group</taxon>
        <taxon>Halobacteria</taxon>
        <taxon>Halobacteriales</taxon>
        <taxon>Haloarculaceae</taxon>
        <taxon>Haloarcula</taxon>
    </lineage>
</organism>
<dbReference type="RefSeq" id="WP_162414744.1">
    <property type="nucleotide sequence ID" value="NZ_JAHQXE010000006.1"/>
</dbReference>
<dbReference type="SUPFAM" id="SSF51735">
    <property type="entry name" value="NAD(P)-binding Rossmann-fold domains"/>
    <property type="match status" value="1"/>
</dbReference>
<evidence type="ECO:0000256" key="1">
    <source>
        <dbReference type="ARBA" id="ARBA00023002"/>
    </source>
</evidence>
<keyword evidence="1" id="KW-0560">Oxidoreductase</keyword>
<keyword evidence="3" id="KW-1185">Reference proteome</keyword>
<dbReference type="Proteomes" id="UP001166304">
    <property type="component" value="Unassembled WGS sequence"/>
</dbReference>
<dbReference type="Gene3D" id="3.40.50.720">
    <property type="entry name" value="NAD(P)-binding Rossmann-like Domain"/>
    <property type="match status" value="1"/>
</dbReference>
<dbReference type="Pfam" id="PF00106">
    <property type="entry name" value="adh_short"/>
    <property type="match status" value="1"/>
</dbReference>
<reference evidence="2" key="1">
    <citation type="submission" date="2021-06" db="EMBL/GenBank/DDBJ databases">
        <title>New haloarchaea isolates fom saline soil.</title>
        <authorList>
            <person name="Duran-Viseras A."/>
            <person name="Sanchez-Porro C.S."/>
            <person name="Ventosa A."/>
        </authorList>
    </citation>
    <scope>NUCLEOTIDE SEQUENCE</scope>
    <source>
        <strain evidence="2">JCM 18369</strain>
    </source>
</reference>
<dbReference type="PRINTS" id="PR00081">
    <property type="entry name" value="GDHRDH"/>
</dbReference>
<dbReference type="PANTHER" id="PTHR43157">
    <property type="entry name" value="PHOSPHATIDYLINOSITOL-GLYCAN BIOSYNTHESIS CLASS F PROTEIN-RELATED"/>
    <property type="match status" value="1"/>
</dbReference>
<dbReference type="EMBL" id="JAHQXE010000006">
    <property type="protein sequence ID" value="MBV0903706.1"/>
    <property type="molecule type" value="Genomic_DNA"/>
</dbReference>
<proteinExistence type="predicted"/>
<accession>A0AA41G4Z3</accession>
<dbReference type="InterPro" id="IPR036291">
    <property type="entry name" value="NAD(P)-bd_dom_sf"/>
</dbReference>
<dbReference type="GO" id="GO:0016491">
    <property type="term" value="F:oxidoreductase activity"/>
    <property type="evidence" value="ECO:0007669"/>
    <property type="project" value="UniProtKB-KW"/>
</dbReference>
<comment type="caution">
    <text evidence="2">The sequence shown here is derived from an EMBL/GenBank/DDBJ whole genome shotgun (WGS) entry which is preliminary data.</text>
</comment>
<dbReference type="PANTHER" id="PTHR43157:SF31">
    <property type="entry name" value="PHOSPHATIDYLINOSITOL-GLYCAN BIOSYNTHESIS CLASS F PROTEIN"/>
    <property type="match status" value="1"/>
</dbReference>
<dbReference type="NCBIfam" id="NF004846">
    <property type="entry name" value="PRK06197.1"/>
    <property type="match status" value="1"/>
</dbReference>
<dbReference type="CDD" id="cd05327">
    <property type="entry name" value="retinol-DH_like_SDR_c_like"/>
    <property type="match status" value="1"/>
</dbReference>
<evidence type="ECO:0000313" key="2">
    <source>
        <dbReference type="EMBL" id="MBV0903706.1"/>
    </source>
</evidence>
<protein>
    <submittedName>
        <fullName evidence="2">SDR family oxidoreductase</fullName>
    </submittedName>
</protein>
<dbReference type="NCBIfam" id="NF004513">
    <property type="entry name" value="PRK05854.1"/>
    <property type="match status" value="1"/>
</dbReference>
<dbReference type="InterPro" id="IPR002347">
    <property type="entry name" value="SDR_fam"/>
</dbReference>
<name>A0AA41G4Z3_9EURY</name>
<evidence type="ECO:0000313" key="3">
    <source>
        <dbReference type="Proteomes" id="UP001166304"/>
    </source>
</evidence>
<sequence length="359" mass="38092">MTDWTAADMPSMTDRTVVVTGANSGLGLEGSKAFARQGATVVMACRSVDRGEAAADEIRSAVPDADLDVRECDLGDLDSVAAFADGLRGDYDAVDALCNNAGVMAIPRSETEDGFETQLGVNHLGHFALTGRLLDLLDAADGEARVVTQSSGLHERGEIDFEDLQSEASYDRWDAYAQSKLANLLFAYELQRRLERYGWDDVVSVACHPGYADTELQFRGPRETGSTARAVAMRAANAVFAQSAAQGALPMLYAATAADVTGGEYVGPDGLFGMRGAPEFQESSPASYDETAAERLWMVSTDLTDVEYDFGDEPVVDATPTDGESGGSTGRRFAALAVAGGVALVAGRWLARRRDGDAN</sequence>